<gene>
    <name evidence="1" type="ORF">AGI3411_03673</name>
</gene>
<dbReference type="RefSeq" id="WP_156124281.1">
    <property type="nucleotide sequence ID" value="NZ_UFQB01000016.1"/>
</dbReference>
<organism evidence="1 2">
    <name type="scientific">Achromobacter agilis</name>
    <dbReference type="NCBI Taxonomy" id="1353888"/>
    <lineage>
        <taxon>Bacteria</taxon>
        <taxon>Pseudomonadati</taxon>
        <taxon>Pseudomonadota</taxon>
        <taxon>Betaproteobacteria</taxon>
        <taxon>Burkholderiales</taxon>
        <taxon>Alcaligenaceae</taxon>
        <taxon>Achromobacter</taxon>
    </lineage>
</organism>
<dbReference type="AlphaFoldDB" id="A0A446CL45"/>
<evidence type="ECO:0000313" key="2">
    <source>
        <dbReference type="Proteomes" id="UP000289184"/>
    </source>
</evidence>
<keyword evidence="2" id="KW-1185">Reference proteome</keyword>
<proteinExistence type="predicted"/>
<accession>A0A446CL45</accession>
<evidence type="ECO:0000313" key="1">
    <source>
        <dbReference type="EMBL" id="SSW68483.1"/>
    </source>
</evidence>
<reference evidence="1 2" key="1">
    <citation type="submission" date="2018-07" db="EMBL/GenBank/DDBJ databases">
        <authorList>
            <person name="Peeters C."/>
        </authorList>
    </citation>
    <scope>NUCLEOTIDE SEQUENCE [LARGE SCALE GENOMIC DNA]</scope>
    <source>
        <strain evidence="1 2">LMG 3411</strain>
    </source>
</reference>
<name>A0A446CL45_9BURK</name>
<protein>
    <submittedName>
        <fullName evidence="1">Uncharacterized protein</fullName>
    </submittedName>
</protein>
<sequence length="58" mass="6395">MELIKASIHTMLTAYGTEIEYARLTYRTGTGILGQSLLLGRLRPETLRLARAGYEAPG</sequence>
<dbReference type="Proteomes" id="UP000289184">
    <property type="component" value="Unassembled WGS sequence"/>
</dbReference>
<dbReference type="EMBL" id="UFQB01000016">
    <property type="protein sequence ID" value="SSW68483.1"/>
    <property type="molecule type" value="Genomic_DNA"/>
</dbReference>